<feature type="compositionally biased region" description="Low complexity" evidence="1">
    <location>
        <begin position="215"/>
        <end position="227"/>
    </location>
</feature>
<feature type="compositionally biased region" description="Basic and acidic residues" evidence="1">
    <location>
        <begin position="291"/>
        <end position="301"/>
    </location>
</feature>
<keyword evidence="3" id="KW-1185">Reference proteome</keyword>
<protein>
    <submittedName>
        <fullName evidence="2">Uncharacterized protein</fullName>
    </submittedName>
</protein>
<sequence>MIPKTEAPTSSPQYSFDDSGSESGKKKKKSPPLLTLSKPKKSSGSESLDDQSTNPPTGESSDDSSVEEITEIVRFLKDLDKKEKEEARRQKQGRKIDRSRDLSSLNYSTDGSQTRLEATNMTGSIAGEQSTSSGESWTTGSRSGSRSDGANKQFLASILGETSSQDGFIERDDSQYDIEVDPSPSTTDEPIPSTSSRPTTPTMDNLNSTIGETPNKSFDSSNASNSSTADVCSADALGPSAPKNSAATPAASITAVNQVLDQESPKKIDTPLHLPNRKSEVLQKSGRRKKDTGVPETKDEADVAMASQEDDVVVVDTEYGEAFPEDEMNETKTGARDEPSYSRFMCGLDLGDLNELTLKDAQTKLRPFFCF</sequence>
<evidence type="ECO:0000313" key="3">
    <source>
        <dbReference type="Proteomes" id="UP001295423"/>
    </source>
</evidence>
<feature type="compositionally biased region" description="Polar residues" evidence="1">
    <location>
        <begin position="7"/>
        <end position="18"/>
    </location>
</feature>
<evidence type="ECO:0000313" key="2">
    <source>
        <dbReference type="EMBL" id="CAJ1954773.1"/>
    </source>
</evidence>
<dbReference type="AlphaFoldDB" id="A0AAD2JJ85"/>
<feature type="compositionally biased region" description="Basic and acidic residues" evidence="1">
    <location>
        <begin position="329"/>
        <end position="339"/>
    </location>
</feature>
<feature type="compositionally biased region" description="Polar residues" evidence="1">
    <location>
        <begin position="102"/>
        <end position="129"/>
    </location>
</feature>
<feature type="compositionally biased region" description="Low complexity" evidence="1">
    <location>
        <begin position="130"/>
        <end position="147"/>
    </location>
</feature>
<gene>
    <name evidence="2" type="ORF">CYCCA115_LOCUS15365</name>
</gene>
<feature type="region of interest" description="Disordered" evidence="1">
    <location>
        <begin position="1"/>
        <end position="249"/>
    </location>
</feature>
<name>A0AAD2JJ85_9STRA</name>
<comment type="caution">
    <text evidence="2">The sequence shown here is derived from an EMBL/GenBank/DDBJ whole genome shotgun (WGS) entry which is preliminary data.</text>
</comment>
<accession>A0AAD2JJ85</accession>
<organism evidence="2 3">
    <name type="scientific">Cylindrotheca closterium</name>
    <dbReference type="NCBI Taxonomy" id="2856"/>
    <lineage>
        <taxon>Eukaryota</taxon>
        <taxon>Sar</taxon>
        <taxon>Stramenopiles</taxon>
        <taxon>Ochrophyta</taxon>
        <taxon>Bacillariophyta</taxon>
        <taxon>Bacillariophyceae</taxon>
        <taxon>Bacillariophycidae</taxon>
        <taxon>Bacillariales</taxon>
        <taxon>Bacillariaceae</taxon>
        <taxon>Cylindrotheca</taxon>
    </lineage>
</organism>
<evidence type="ECO:0000256" key="1">
    <source>
        <dbReference type="SAM" id="MobiDB-lite"/>
    </source>
</evidence>
<feature type="compositionally biased region" description="Low complexity" evidence="1">
    <location>
        <begin position="31"/>
        <end position="45"/>
    </location>
</feature>
<feature type="region of interest" description="Disordered" evidence="1">
    <location>
        <begin position="262"/>
        <end position="310"/>
    </location>
</feature>
<dbReference type="Proteomes" id="UP001295423">
    <property type="component" value="Unassembled WGS sequence"/>
</dbReference>
<reference evidence="2" key="1">
    <citation type="submission" date="2023-08" db="EMBL/GenBank/DDBJ databases">
        <authorList>
            <person name="Audoor S."/>
            <person name="Bilcke G."/>
        </authorList>
    </citation>
    <scope>NUCLEOTIDE SEQUENCE</scope>
</reference>
<dbReference type="EMBL" id="CAKOGP040001869">
    <property type="protein sequence ID" value="CAJ1954773.1"/>
    <property type="molecule type" value="Genomic_DNA"/>
</dbReference>
<feature type="compositionally biased region" description="Basic and acidic residues" evidence="1">
    <location>
        <begin position="74"/>
        <end position="101"/>
    </location>
</feature>
<feature type="compositionally biased region" description="Low complexity" evidence="1">
    <location>
        <begin position="190"/>
        <end position="202"/>
    </location>
</feature>
<feature type="compositionally biased region" description="Acidic residues" evidence="1">
    <location>
        <begin position="60"/>
        <end position="70"/>
    </location>
</feature>
<feature type="compositionally biased region" description="Polar residues" evidence="1">
    <location>
        <begin position="50"/>
        <end position="59"/>
    </location>
</feature>
<feature type="compositionally biased region" description="Polar residues" evidence="1">
    <location>
        <begin position="203"/>
        <end position="214"/>
    </location>
</feature>
<proteinExistence type="predicted"/>
<feature type="region of interest" description="Disordered" evidence="1">
    <location>
        <begin position="320"/>
        <end position="339"/>
    </location>
</feature>